<dbReference type="Pfam" id="PF01471">
    <property type="entry name" value="PG_binding_1"/>
    <property type="match status" value="1"/>
</dbReference>
<accession>A0A0V0QX90</accession>
<dbReference type="SUPFAM" id="SSF47090">
    <property type="entry name" value="PGBD-like"/>
    <property type="match status" value="1"/>
</dbReference>
<reference evidence="3 4" key="1">
    <citation type="journal article" date="2015" name="Sci. Rep.">
        <title>Genome of the facultative scuticociliatosis pathogen Pseudocohnilembus persalinus provides insight into its virulence through horizontal gene transfer.</title>
        <authorList>
            <person name="Xiong J."/>
            <person name="Wang G."/>
            <person name="Cheng J."/>
            <person name="Tian M."/>
            <person name="Pan X."/>
            <person name="Warren A."/>
            <person name="Jiang C."/>
            <person name="Yuan D."/>
            <person name="Miao W."/>
        </authorList>
    </citation>
    <scope>NUCLEOTIDE SEQUENCE [LARGE SCALE GENOMIC DNA]</scope>
    <source>
        <strain evidence="3">36N120E</strain>
    </source>
</reference>
<evidence type="ECO:0000313" key="4">
    <source>
        <dbReference type="Proteomes" id="UP000054937"/>
    </source>
</evidence>
<organism evidence="3 4">
    <name type="scientific">Pseudocohnilembus persalinus</name>
    <name type="common">Ciliate</name>
    <dbReference type="NCBI Taxonomy" id="266149"/>
    <lineage>
        <taxon>Eukaryota</taxon>
        <taxon>Sar</taxon>
        <taxon>Alveolata</taxon>
        <taxon>Ciliophora</taxon>
        <taxon>Intramacronucleata</taxon>
        <taxon>Oligohymenophorea</taxon>
        <taxon>Scuticociliatia</taxon>
        <taxon>Philasterida</taxon>
        <taxon>Pseudocohnilembidae</taxon>
        <taxon>Pseudocohnilembus</taxon>
    </lineage>
</organism>
<dbReference type="Proteomes" id="UP000054937">
    <property type="component" value="Unassembled WGS sequence"/>
</dbReference>
<dbReference type="AlphaFoldDB" id="A0A0V0QX90"/>
<dbReference type="Gene3D" id="1.10.101.10">
    <property type="entry name" value="PGBD-like superfamily/PGBD"/>
    <property type="match status" value="1"/>
</dbReference>
<name>A0A0V0QX90_PSEPJ</name>
<protein>
    <submittedName>
        <fullName evidence="3">Peptidoglycan binding protein</fullName>
    </submittedName>
</protein>
<feature type="domain" description="Peptidoglycan binding-like" evidence="2">
    <location>
        <begin position="171"/>
        <end position="228"/>
    </location>
</feature>
<evidence type="ECO:0000256" key="1">
    <source>
        <dbReference type="SAM" id="MobiDB-lite"/>
    </source>
</evidence>
<feature type="region of interest" description="Disordered" evidence="1">
    <location>
        <begin position="610"/>
        <end position="631"/>
    </location>
</feature>
<dbReference type="InterPro" id="IPR002477">
    <property type="entry name" value="Peptidoglycan-bd-like"/>
</dbReference>
<gene>
    <name evidence="3" type="ORF">PPERSA_07180</name>
</gene>
<evidence type="ECO:0000259" key="2">
    <source>
        <dbReference type="Pfam" id="PF01471"/>
    </source>
</evidence>
<keyword evidence="4" id="KW-1185">Reference proteome</keyword>
<dbReference type="InParanoid" id="A0A0V0QX90"/>
<dbReference type="OrthoDB" id="302078at2759"/>
<evidence type="ECO:0000313" key="3">
    <source>
        <dbReference type="EMBL" id="KRX07017.1"/>
    </source>
</evidence>
<dbReference type="EMBL" id="LDAU01000090">
    <property type="protein sequence ID" value="KRX07017.1"/>
    <property type="molecule type" value="Genomic_DNA"/>
</dbReference>
<dbReference type="InterPro" id="IPR036365">
    <property type="entry name" value="PGBD-like_sf"/>
</dbReference>
<comment type="caution">
    <text evidence="3">The sequence shown here is derived from an EMBL/GenBank/DDBJ whole genome shotgun (WGS) entry which is preliminary data.</text>
</comment>
<sequence length="808" mass="93719">MSQTHQYNNRFSFFQEIKSTIKQKISIIKQNKNLENLFNLFKQTQQQQSKKGQDTANDIKKLSDTQFLSFSQFVYNYYQLDLIQSNELKKKFLIKCLEKNFDEAHEILLKNVGQDLKINPKSEVLSIGIHPAVVQKLNEIYYDTQKDVKNKEQSWINDLNEYTFFSRYSSHPVIYQIQLGLQKLGYFDKKYVPSGIYEEETEQNIIKFQEKNKILEEGLIGPQTIQELLKIQILSKKESEKNKKLPDIDLTIKNLPKITGVTINKSNQHKLLKSQSEESDIYVQDLAAALKIYYDSNITNKTLSFSLDPYEETNPYGPYFKKVLYPDTILKKNIIQDTEFSEILFEADFLLKQLTLGYEKDGKTPFKYPQNLVKKGIKPMLDFENKSTKNQKSSQDQSLNWCRVWFVCEKVKIVKKNNYLKVDDIKLTILAKGMEVDKNGKLQDALIQDPDSPGFQFVTVLNSAIDELYQNYPILRRLRQLYKAVALAKAMYQNQVPADQSHQTKREEKVEVDIRTIAERSLKQGGHEVNEKNINLIIDQIQKEKPNQKFYDTKIITTEQKKGVFGGVDMNFEVNYSDEQSNSSPSAQQKQAAQYQKIVVDKLGPKSFSSISNSAKSTQISNSDTDEEQKEVDTLKNELPYIFEPTEICSVCKGNLGAEELQMPVDDKYFCKVHHPSSCFFCQQLVSYGKKLKGQKQLYNSQYFDNIEVYFHCDCLIYFQNASQGQALLRQIQQQSLKVNEDLINQIKKIDKNFTELNVLKTKEQVTFICPLCQCENIKTNQVCCQLCQVPNQDQVNKALQEKYSSKK</sequence>
<proteinExistence type="predicted"/>
<dbReference type="OMA" id="EQSWIND"/>
<dbReference type="InterPro" id="IPR036366">
    <property type="entry name" value="PGBDSf"/>
</dbReference>